<proteinExistence type="predicted"/>
<sequence length="404" mass="42490">MANEDQENKETLKLGEPIPDAENQEQSDEKIEDAEVVETEDTAKEEPETAEEKPGSSEKPTSGTGFFPLLIGGLAAGAIGFGAAYFLPKEDSQLDEVVARISTNESAFDKHVAQLEQSQSTLAEQLANKAAASELTAVSDSVNSNLAELRSELDAFQVPINDAISALEARITEIEKRPISDNAASSAAVSAYERELTAMREMLEAQRTQIEAVAKDAETRIAEAQAQAESLKQGAEAAANATLMRAALMRIEAAFESGAAFDVALQDLAKATNIEPSAELLAASTSGIAPLTTLQAEFPAAARDALNVTAAETSGEGVIDKMGAFLKSQTGARSLTPSEGTSPDAILSRAEASLRAGDLTGALSEISTLPETGQQAMAEWIDAATYRNDILQAVRTLVESAAQN</sequence>
<feature type="coiled-coil region" evidence="1">
    <location>
        <begin position="189"/>
        <end position="241"/>
    </location>
</feature>
<accession>A0AAE3J3A2</accession>
<dbReference type="AlphaFoldDB" id="A0AAE3J3A2"/>
<dbReference type="Proteomes" id="UP001208041">
    <property type="component" value="Unassembled WGS sequence"/>
</dbReference>
<evidence type="ECO:0000256" key="2">
    <source>
        <dbReference type="SAM" id="MobiDB-lite"/>
    </source>
</evidence>
<comment type="caution">
    <text evidence="4">The sequence shown here is derived from an EMBL/GenBank/DDBJ whole genome shotgun (WGS) entry which is preliminary data.</text>
</comment>
<gene>
    <name evidence="4" type="ORF">OH136_13875</name>
</gene>
<dbReference type="EMBL" id="JAOYFC010000003">
    <property type="protein sequence ID" value="MCV6825646.1"/>
    <property type="molecule type" value="Genomic_DNA"/>
</dbReference>
<feature type="region of interest" description="Disordered" evidence="2">
    <location>
        <begin position="1"/>
        <end position="64"/>
    </location>
</feature>
<feature type="compositionally biased region" description="Basic and acidic residues" evidence="2">
    <location>
        <begin position="1"/>
        <end position="13"/>
    </location>
</feature>
<feature type="compositionally biased region" description="Acidic residues" evidence="2">
    <location>
        <begin position="22"/>
        <end position="40"/>
    </location>
</feature>
<name>A0AAE3J3A2_9RHOB</name>
<keyword evidence="1" id="KW-0175">Coiled coil</keyword>
<keyword evidence="3" id="KW-0472">Membrane</keyword>
<feature type="transmembrane region" description="Helical" evidence="3">
    <location>
        <begin position="66"/>
        <end position="87"/>
    </location>
</feature>
<feature type="compositionally biased region" description="Basic and acidic residues" evidence="2">
    <location>
        <begin position="41"/>
        <end position="56"/>
    </location>
</feature>
<evidence type="ECO:0008006" key="6">
    <source>
        <dbReference type="Google" id="ProtNLM"/>
    </source>
</evidence>
<organism evidence="4 5">
    <name type="scientific">Halocynthiibacter halioticoli</name>
    <dbReference type="NCBI Taxonomy" id="2986804"/>
    <lineage>
        <taxon>Bacteria</taxon>
        <taxon>Pseudomonadati</taxon>
        <taxon>Pseudomonadota</taxon>
        <taxon>Alphaproteobacteria</taxon>
        <taxon>Rhodobacterales</taxon>
        <taxon>Paracoccaceae</taxon>
        <taxon>Halocynthiibacter</taxon>
    </lineage>
</organism>
<keyword evidence="5" id="KW-1185">Reference proteome</keyword>
<evidence type="ECO:0000256" key="1">
    <source>
        <dbReference type="SAM" id="Coils"/>
    </source>
</evidence>
<protein>
    <recommendedName>
        <fullName evidence="6">Mitochondrial inner membrane protein</fullName>
    </recommendedName>
</protein>
<evidence type="ECO:0000313" key="4">
    <source>
        <dbReference type="EMBL" id="MCV6825646.1"/>
    </source>
</evidence>
<dbReference type="RefSeq" id="WP_263954578.1">
    <property type="nucleotide sequence ID" value="NZ_JAOYFC010000003.1"/>
</dbReference>
<evidence type="ECO:0000313" key="5">
    <source>
        <dbReference type="Proteomes" id="UP001208041"/>
    </source>
</evidence>
<evidence type="ECO:0000256" key="3">
    <source>
        <dbReference type="SAM" id="Phobius"/>
    </source>
</evidence>
<reference evidence="4" key="1">
    <citation type="submission" date="2022-10" db="EMBL/GenBank/DDBJ databases">
        <authorList>
            <person name="Yue Y."/>
        </authorList>
    </citation>
    <scope>NUCLEOTIDE SEQUENCE</scope>
    <source>
        <strain evidence="4">Z654</strain>
    </source>
</reference>
<keyword evidence="3" id="KW-0812">Transmembrane</keyword>
<keyword evidence="3" id="KW-1133">Transmembrane helix</keyword>